<feature type="compositionally biased region" description="Basic residues" evidence="1">
    <location>
        <begin position="8"/>
        <end position="17"/>
    </location>
</feature>
<proteinExistence type="predicted"/>
<evidence type="ECO:0000313" key="3">
    <source>
        <dbReference type="Proteomes" id="UP000823674"/>
    </source>
</evidence>
<feature type="region of interest" description="Disordered" evidence="1">
    <location>
        <begin position="330"/>
        <end position="371"/>
    </location>
</feature>
<sequence length="371" mass="40589">MIRVAGTQHHHHNHHNPTAHGLMAGLHSPPLTRTRTIGLKPGQLSLSFLMSLTYFLDHGMLALMSKNWLARFLEPWPSQQSYSGLGAEWAPSAKGCPLSATCSPLPFLIGFGVDHKPNPRPKPPGLSPRPCRGVNFVTLTGSSLARHVALLDHGVGLDGQSCSCLIVGWPVGSIISNPGCWTVDRSYFSFGWIVRIASGYHQTPAQKVSRKMQLNSLLSPTRRRCLFGSSAAIWKPNNHTNGLALAGNSLSLSLSLSMISLSFFTMDWMNEIDREDPIFIENKGVSVALRTGMTGQWMGTIGQGLHPLGRMRPFANTAWVWVEQRPKALTNPSGLSPRPCPKPQWSMDSWPDPHGPPPAQTRTIGPKPEQS</sequence>
<protein>
    <submittedName>
        <fullName evidence="2">Uncharacterized protein</fullName>
    </submittedName>
</protein>
<feature type="region of interest" description="Disordered" evidence="1">
    <location>
        <begin position="1"/>
        <end position="22"/>
    </location>
</feature>
<organism evidence="2 3">
    <name type="scientific">Brassica rapa subsp. trilocularis</name>
    <dbReference type="NCBI Taxonomy" id="1813537"/>
    <lineage>
        <taxon>Eukaryota</taxon>
        <taxon>Viridiplantae</taxon>
        <taxon>Streptophyta</taxon>
        <taxon>Embryophyta</taxon>
        <taxon>Tracheophyta</taxon>
        <taxon>Spermatophyta</taxon>
        <taxon>Magnoliopsida</taxon>
        <taxon>eudicotyledons</taxon>
        <taxon>Gunneridae</taxon>
        <taxon>Pentapetalae</taxon>
        <taxon>rosids</taxon>
        <taxon>malvids</taxon>
        <taxon>Brassicales</taxon>
        <taxon>Brassicaceae</taxon>
        <taxon>Brassiceae</taxon>
        <taxon>Brassica</taxon>
    </lineage>
</organism>
<evidence type="ECO:0000313" key="2">
    <source>
        <dbReference type="EMBL" id="KAG5374498.1"/>
    </source>
</evidence>
<keyword evidence="3" id="KW-1185">Reference proteome</keyword>
<feature type="non-terminal residue" evidence="2">
    <location>
        <position position="371"/>
    </location>
</feature>
<evidence type="ECO:0000256" key="1">
    <source>
        <dbReference type="SAM" id="MobiDB-lite"/>
    </source>
</evidence>
<comment type="caution">
    <text evidence="2">The sequence shown here is derived from an EMBL/GenBank/DDBJ whole genome shotgun (WGS) entry which is preliminary data.</text>
</comment>
<reference evidence="2 3" key="1">
    <citation type="submission" date="2021-03" db="EMBL/GenBank/DDBJ databases">
        <authorList>
            <person name="King G.J."/>
            <person name="Bancroft I."/>
            <person name="Baten A."/>
            <person name="Bloomfield J."/>
            <person name="Borpatragohain P."/>
            <person name="He Z."/>
            <person name="Irish N."/>
            <person name="Irwin J."/>
            <person name="Liu K."/>
            <person name="Mauleon R.P."/>
            <person name="Moore J."/>
            <person name="Morris R."/>
            <person name="Ostergaard L."/>
            <person name="Wang B."/>
            <person name="Wells R."/>
        </authorList>
    </citation>
    <scope>NUCLEOTIDE SEQUENCE [LARGE SCALE GENOMIC DNA]</scope>
    <source>
        <strain evidence="2">R-o-18</strain>
        <tissue evidence="2">Leaf</tissue>
    </source>
</reference>
<dbReference type="Proteomes" id="UP000823674">
    <property type="component" value="Unassembled WGS sequence"/>
</dbReference>
<gene>
    <name evidence="2" type="primary">A09p038610.1_BraROA</name>
    <name evidence="2" type="ORF">IGI04_042178</name>
</gene>
<name>A0ABQ7KIY2_BRACM</name>
<accession>A0ABQ7KIY2</accession>
<dbReference type="EMBL" id="JADBGQ010000015">
    <property type="protein sequence ID" value="KAG5374498.1"/>
    <property type="molecule type" value="Genomic_DNA"/>
</dbReference>